<keyword evidence="1" id="KW-0472">Membrane</keyword>
<dbReference type="AlphaFoldDB" id="A0A644YTI0"/>
<protein>
    <submittedName>
        <fullName evidence="2">Uncharacterized protein</fullName>
    </submittedName>
</protein>
<organism evidence="2">
    <name type="scientific">bioreactor metagenome</name>
    <dbReference type="NCBI Taxonomy" id="1076179"/>
    <lineage>
        <taxon>unclassified sequences</taxon>
        <taxon>metagenomes</taxon>
        <taxon>ecological metagenomes</taxon>
    </lineage>
</organism>
<name>A0A644YTI0_9ZZZZ</name>
<evidence type="ECO:0000256" key="1">
    <source>
        <dbReference type="SAM" id="Phobius"/>
    </source>
</evidence>
<evidence type="ECO:0000313" key="2">
    <source>
        <dbReference type="EMBL" id="MPM31181.1"/>
    </source>
</evidence>
<dbReference type="EMBL" id="VSSQ01006000">
    <property type="protein sequence ID" value="MPM31181.1"/>
    <property type="molecule type" value="Genomic_DNA"/>
</dbReference>
<comment type="caution">
    <text evidence="2">The sequence shown here is derived from an EMBL/GenBank/DDBJ whole genome shotgun (WGS) entry which is preliminary data.</text>
</comment>
<keyword evidence="1" id="KW-1133">Transmembrane helix</keyword>
<accession>A0A644YTI0</accession>
<reference evidence="2" key="1">
    <citation type="submission" date="2019-08" db="EMBL/GenBank/DDBJ databases">
        <authorList>
            <person name="Kucharzyk K."/>
            <person name="Murdoch R.W."/>
            <person name="Higgins S."/>
            <person name="Loffler F."/>
        </authorList>
    </citation>
    <scope>NUCLEOTIDE SEQUENCE</scope>
</reference>
<sequence length="183" mass="20254">MSRIAFRFQGDRVDCLEPPVDGINIVKSLNLILPEFEAGHGSDAVVELFGILRPHIAVAARIYGPETVVGIVAVAVYELIVFTVLIGKLFHIARQQFIFIIHTEEPLADIRQLGNIAYYRFRVAMHIVAVVYGRLIIAVVVFILCHTAHPVADVFLPVGAELTPYAAETLIIICPHYLTQAAR</sequence>
<proteinExistence type="predicted"/>
<feature type="transmembrane region" description="Helical" evidence="1">
    <location>
        <begin position="123"/>
        <end position="144"/>
    </location>
</feature>
<feature type="transmembrane region" description="Helical" evidence="1">
    <location>
        <begin position="68"/>
        <end position="90"/>
    </location>
</feature>
<gene>
    <name evidence="2" type="ORF">SDC9_77735</name>
</gene>
<keyword evidence="1" id="KW-0812">Transmembrane</keyword>